<comment type="caution">
    <text evidence="2">The sequence shown here is derived from an EMBL/GenBank/DDBJ whole genome shotgun (WGS) entry which is preliminary data.</text>
</comment>
<gene>
    <name evidence="2" type="ORF">DFQ59_12017</name>
</gene>
<dbReference type="Pfam" id="PF16976">
    <property type="entry name" value="RcpC"/>
    <property type="match status" value="1"/>
</dbReference>
<proteinExistence type="predicted"/>
<dbReference type="NCBIfam" id="TIGR03177">
    <property type="entry name" value="pilus_cpaB"/>
    <property type="match status" value="1"/>
</dbReference>
<reference evidence="2 3" key="1">
    <citation type="submission" date="2018-07" db="EMBL/GenBank/DDBJ databases">
        <title>Genomic Encyclopedia of Type Strains, Phase IV (KMG-IV): sequencing the most valuable type-strain genomes for metagenomic binning, comparative biology and taxonomic classification.</title>
        <authorList>
            <person name="Goeker M."/>
        </authorList>
    </citation>
    <scope>NUCLEOTIDE SEQUENCE [LARGE SCALE GENOMIC DNA]</scope>
    <source>
        <strain evidence="2 3">DSM 26407</strain>
    </source>
</reference>
<dbReference type="Proteomes" id="UP000252707">
    <property type="component" value="Unassembled WGS sequence"/>
</dbReference>
<evidence type="ECO:0000313" key="2">
    <source>
        <dbReference type="EMBL" id="RCX21976.1"/>
    </source>
</evidence>
<dbReference type="CDD" id="cd11614">
    <property type="entry name" value="SAF_CpaB_FlgA_like"/>
    <property type="match status" value="1"/>
</dbReference>
<dbReference type="SUPFAM" id="SSF51269">
    <property type="entry name" value="AFP III-like domain"/>
    <property type="match status" value="1"/>
</dbReference>
<sequence>MLLAGTLLSAGAGAYFTDSYISDELTSAQERLEREYKPERVVVPKRDLRAGEVLLYENLAVRPVPRGFLHQDAVYPEAVDSIVGHRLVRPIAKGTPVLYGHVAEARGAGFSTLVSAGKRALTFPVDQVSSMAGLLRPGDRVDLLATVRIDGGSHTVPLLENVTVLATGQSVDDLGEPERRERYQTITLLVDPGSASRITQAREIGTVTVVLRGAEDNHLAYAGSPSFDDLLGGGRGGGRASRVEIIRGGVN</sequence>
<organism evidence="2 3">
    <name type="scientific">Thioalbus denitrificans</name>
    <dbReference type="NCBI Taxonomy" id="547122"/>
    <lineage>
        <taxon>Bacteria</taxon>
        <taxon>Pseudomonadati</taxon>
        <taxon>Pseudomonadota</taxon>
        <taxon>Gammaproteobacteria</taxon>
        <taxon>Chromatiales</taxon>
        <taxon>Ectothiorhodospiraceae</taxon>
        <taxon>Thioalbus</taxon>
    </lineage>
</organism>
<keyword evidence="3" id="KW-1185">Reference proteome</keyword>
<accession>A0A369BN00</accession>
<dbReference type="InterPro" id="IPR013974">
    <property type="entry name" value="SAF"/>
</dbReference>
<dbReference type="EMBL" id="QPJY01000020">
    <property type="protein sequence ID" value="RCX21976.1"/>
    <property type="molecule type" value="Genomic_DNA"/>
</dbReference>
<dbReference type="InterPro" id="IPR006190">
    <property type="entry name" value="SAF_AFP_Neu5Ac"/>
</dbReference>
<feature type="domain" description="AFP-like" evidence="1">
    <location>
        <begin position="41"/>
        <end position="105"/>
    </location>
</feature>
<dbReference type="InterPro" id="IPR017592">
    <property type="entry name" value="Pilus_assmbl_Flp-typ_CpaB"/>
</dbReference>
<dbReference type="InterPro" id="IPR031571">
    <property type="entry name" value="RcpC_dom"/>
</dbReference>
<dbReference type="PROSITE" id="PS50844">
    <property type="entry name" value="AFP_LIKE"/>
    <property type="match status" value="1"/>
</dbReference>
<protein>
    <submittedName>
        <fullName evidence="2">Pilus assembly protein CpaB</fullName>
    </submittedName>
</protein>
<dbReference type="InterPro" id="IPR036732">
    <property type="entry name" value="AFP_Neu5c_C_sf"/>
</dbReference>
<dbReference type="SMART" id="SM00858">
    <property type="entry name" value="SAF"/>
    <property type="match status" value="1"/>
</dbReference>
<evidence type="ECO:0000313" key="3">
    <source>
        <dbReference type="Proteomes" id="UP000252707"/>
    </source>
</evidence>
<name>A0A369BN00_9GAMM</name>
<dbReference type="AlphaFoldDB" id="A0A369BN00"/>
<dbReference type="Pfam" id="PF08666">
    <property type="entry name" value="SAF"/>
    <property type="match status" value="1"/>
</dbReference>
<evidence type="ECO:0000259" key="1">
    <source>
        <dbReference type="PROSITE" id="PS50844"/>
    </source>
</evidence>